<dbReference type="HOGENOM" id="CLU_095787_0_0_0"/>
<evidence type="ECO:0000313" key="12">
    <source>
        <dbReference type="EMBL" id="EFE87716.1"/>
    </source>
</evidence>
<dbReference type="PROSITE" id="PS01327">
    <property type="entry name" value="MSCL"/>
    <property type="match status" value="1"/>
</dbReference>
<organism evidence="12 13">
    <name type="scientific">Fusobacterium periodonticum ATCC 33693</name>
    <dbReference type="NCBI Taxonomy" id="546275"/>
    <lineage>
        <taxon>Bacteria</taxon>
        <taxon>Fusobacteriati</taxon>
        <taxon>Fusobacteriota</taxon>
        <taxon>Fusobacteriia</taxon>
        <taxon>Fusobacteriales</taxon>
        <taxon>Fusobacteriaceae</taxon>
        <taxon>Fusobacterium</taxon>
    </lineage>
</organism>
<comment type="caution">
    <text evidence="12">The sequence shown here is derived from an EMBL/GenBank/DDBJ whole genome shotgun (WGS) entry which is preliminary data.</text>
</comment>
<dbReference type="InterPro" id="IPR037673">
    <property type="entry name" value="MSC/AndL"/>
</dbReference>
<dbReference type="eggNOG" id="COG1970">
    <property type="taxonomic scope" value="Bacteria"/>
</dbReference>
<reference evidence="12 13" key="1">
    <citation type="submission" date="2010-02" db="EMBL/GenBank/DDBJ databases">
        <authorList>
            <person name="Weinstock G."/>
            <person name="Sodergren E."/>
            <person name="Clifton S."/>
            <person name="Fulton L."/>
            <person name="Fulton B."/>
            <person name="Courtney L."/>
            <person name="Fronick C."/>
            <person name="Harrison M."/>
            <person name="Strong C."/>
            <person name="Farmer C."/>
            <person name="Delahaunty K."/>
            <person name="Markovic C."/>
            <person name="Hall O."/>
            <person name="Minx P."/>
            <person name="Tomlinson C."/>
            <person name="Mitreva M."/>
            <person name="Nelson J."/>
            <person name="Hou S."/>
            <person name="Wollam A."/>
            <person name="Pepin K.H."/>
            <person name="Johnson M."/>
            <person name="Bhonagiri V."/>
            <person name="Zhang X."/>
            <person name="Suruliraj S."/>
            <person name="Warren W."/>
            <person name="Chinwalla A."/>
            <person name="Mardis E.R."/>
            <person name="Wilson R.K."/>
        </authorList>
    </citation>
    <scope>NUCLEOTIDE SEQUENCE [LARGE SCALE GENOMIC DNA]</scope>
    <source>
        <strain evidence="12 13">ATCC 33693</strain>
    </source>
</reference>
<dbReference type="Proteomes" id="UP000003748">
    <property type="component" value="Unassembled WGS sequence"/>
</dbReference>
<feature type="transmembrane region" description="Helical" evidence="11">
    <location>
        <begin position="72"/>
        <end position="96"/>
    </location>
</feature>
<evidence type="ECO:0000256" key="3">
    <source>
        <dbReference type="ARBA" id="ARBA00011255"/>
    </source>
</evidence>
<accession>D4CSF9</accession>
<sequence>MKLVDEFKAFVMRGNVLDMAVGVIIGGAFGKIVTSLVNDIFMPIIGMILGNIDFTTLEIKIGEPVEGAEQAAIKYGMFIQEIVNFLIIALCIFMFIKLISKIQKKKDEAPAPAPEPTKEELLLTEIRDSLKKMADK</sequence>
<dbReference type="Pfam" id="PF01741">
    <property type="entry name" value="MscL"/>
    <property type="match status" value="1"/>
</dbReference>
<dbReference type="AlphaFoldDB" id="D4CSF9"/>
<gene>
    <name evidence="11 12" type="primary">mscL</name>
    <name evidence="12" type="ORF">FUSPEROL_00318</name>
</gene>
<keyword evidence="6 11" id="KW-0812">Transmembrane</keyword>
<evidence type="ECO:0000256" key="6">
    <source>
        <dbReference type="ARBA" id="ARBA00022692"/>
    </source>
</evidence>
<dbReference type="PRINTS" id="PR01264">
    <property type="entry name" value="MECHCHANNEL"/>
</dbReference>
<evidence type="ECO:0000256" key="4">
    <source>
        <dbReference type="ARBA" id="ARBA00022448"/>
    </source>
</evidence>
<keyword evidence="9 11" id="KW-0472">Membrane</keyword>
<keyword evidence="7 11" id="KW-1133">Transmembrane helix</keyword>
<dbReference type="NCBIfam" id="TIGR00220">
    <property type="entry name" value="mscL"/>
    <property type="match status" value="1"/>
</dbReference>
<dbReference type="EMBL" id="ACJY01000027">
    <property type="protein sequence ID" value="EFE87716.1"/>
    <property type="molecule type" value="Genomic_DNA"/>
</dbReference>
<dbReference type="GO" id="GO:0008381">
    <property type="term" value="F:mechanosensitive monoatomic ion channel activity"/>
    <property type="evidence" value="ECO:0007669"/>
    <property type="project" value="UniProtKB-UniRule"/>
</dbReference>
<evidence type="ECO:0000256" key="2">
    <source>
        <dbReference type="ARBA" id="ARBA00007254"/>
    </source>
</evidence>
<dbReference type="FunFam" id="1.10.1200.120:FF:000001">
    <property type="entry name" value="Large-conductance mechanosensitive channel"/>
    <property type="match status" value="1"/>
</dbReference>
<comment type="subcellular location">
    <subcellularLocation>
        <location evidence="1 11">Cell membrane</location>
        <topology evidence="1 11">Multi-pass membrane protein</topology>
    </subcellularLocation>
</comment>
<dbReference type="HAMAP" id="MF_00115">
    <property type="entry name" value="MscL"/>
    <property type="match status" value="1"/>
</dbReference>
<evidence type="ECO:0000256" key="11">
    <source>
        <dbReference type="HAMAP-Rule" id="MF_00115"/>
    </source>
</evidence>
<protein>
    <recommendedName>
        <fullName evidence="11">Large-conductance mechanosensitive channel</fullName>
    </recommendedName>
</protein>
<comment type="function">
    <text evidence="11">Channel that opens in response to stretch forces in the membrane lipid bilayer. May participate in the regulation of osmotic pressure changes within the cell.</text>
</comment>
<dbReference type="InterPro" id="IPR001185">
    <property type="entry name" value="MS_channel"/>
</dbReference>
<dbReference type="NCBIfam" id="NF001843">
    <property type="entry name" value="PRK00567.1-4"/>
    <property type="match status" value="1"/>
</dbReference>
<dbReference type="STRING" id="546275.FUSPEROL_00318"/>
<feature type="transmembrane region" description="Helical" evidence="11">
    <location>
        <begin position="21"/>
        <end position="52"/>
    </location>
</feature>
<evidence type="ECO:0000256" key="9">
    <source>
        <dbReference type="ARBA" id="ARBA00023136"/>
    </source>
</evidence>
<proteinExistence type="inferred from homology"/>
<dbReference type="Gene3D" id="1.10.1200.120">
    <property type="entry name" value="Large-conductance mechanosensitive channel, MscL, domain 1"/>
    <property type="match status" value="1"/>
</dbReference>
<dbReference type="GeneID" id="78418632"/>
<evidence type="ECO:0000256" key="8">
    <source>
        <dbReference type="ARBA" id="ARBA00023065"/>
    </source>
</evidence>
<keyword evidence="8 11" id="KW-0406">Ion transport</keyword>
<dbReference type="PANTHER" id="PTHR30266">
    <property type="entry name" value="MECHANOSENSITIVE CHANNEL MSCL"/>
    <property type="match status" value="1"/>
</dbReference>
<evidence type="ECO:0000256" key="10">
    <source>
        <dbReference type="ARBA" id="ARBA00023303"/>
    </source>
</evidence>
<evidence type="ECO:0000256" key="7">
    <source>
        <dbReference type="ARBA" id="ARBA00022989"/>
    </source>
</evidence>
<comment type="subunit">
    <text evidence="3 11">Homopentamer.</text>
</comment>
<dbReference type="OrthoDB" id="9810350at2"/>
<dbReference type="RefSeq" id="WP_005971001.1">
    <property type="nucleotide sequence ID" value="NZ_GG665893.1"/>
</dbReference>
<keyword evidence="5 11" id="KW-1003">Cell membrane</keyword>
<dbReference type="SUPFAM" id="SSF81330">
    <property type="entry name" value="Gated mechanosensitive channel"/>
    <property type="match status" value="1"/>
</dbReference>
<evidence type="ECO:0000313" key="13">
    <source>
        <dbReference type="Proteomes" id="UP000003748"/>
    </source>
</evidence>
<keyword evidence="10 11" id="KW-0407">Ion channel</keyword>
<comment type="similarity">
    <text evidence="2 11">Belongs to the MscL family.</text>
</comment>
<evidence type="ECO:0000256" key="1">
    <source>
        <dbReference type="ARBA" id="ARBA00004651"/>
    </source>
</evidence>
<dbReference type="PANTHER" id="PTHR30266:SF2">
    <property type="entry name" value="LARGE-CONDUCTANCE MECHANOSENSITIVE CHANNEL"/>
    <property type="match status" value="1"/>
</dbReference>
<dbReference type="GO" id="GO:0005886">
    <property type="term" value="C:plasma membrane"/>
    <property type="evidence" value="ECO:0007669"/>
    <property type="project" value="UniProtKB-SubCell"/>
</dbReference>
<dbReference type="InterPro" id="IPR019823">
    <property type="entry name" value="Mechanosensitive_channel_CS"/>
</dbReference>
<evidence type="ECO:0000256" key="5">
    <source>
        <dbReference type="ARBA" id="ARBA00022475"/>
    </source>
</evidence>
<dbReference type="InterPro" id="IPR036019">
    <property type="entry name" value="MscL_channel"/>
</dbReference>
<keyword evidence="4 11" id="KW-0813">Transport</keyword>
<name>D4CSF9_9FUSO</name>